<dbReference type="CDD" id="cd08991">
    <property type="entry name" value="GH43_HoAraf43-like"/>
    <property type="match status" value="1"/>
</dbReference>
<dbReference type="GO" id="GO:0045493">
    <property type="term" value="P:xylan catabolic process"/>
    <property type="evidence" value="ECO:0007669"/>
    <property type="project" value="UniProtKB-KW"/>
</dbReference>
<keyword evidence="3 8" id="KW-0378">Hydrolase</keyword>
<evidence type="ECO:0000256" key="8">
    <source>
        <dbReference type="RuleBase" id="RU361187"/>
    </source>
</evidence>
<evidence type="ECO:0000256" key="6">
    <source>
        <dbReference type="PIRSR" id="PIRSR606710-1"/>
    </source>
</evidence>
<dbReference type="InterPro" id="IPR026444">
    <property type="entry name" value="Secre_tail"/>
</dbReference>
<evidence type="ECO:0000259" key="9">
    <source>
        <dbReference type="Pfam" id="PF18962"/>
    </source>
</evidence>
<dbReference type="InterPro" id="IPR052176">
    <property type="entry name" value="Glycosyl_Hydrlase_43_Enz"/>
</dbReference>
<dbReference type="NCBIfam" id="TIGR04183">
    <property type="entry name" value="Por_Secre_tail"/>
    <property type="match status" value="1"/>
</dbReference>
<dbReference type="InterPro" id="IPR006710">
    <property type="entry name" value="Glyco_hydro_43"/>
</dbReference>
<sequence>MKKLIIYGFIFIIFLFAALPLDGYGQDSTYTNPVGNISGIGDPFVLKHDGQYYMYCTSEASRGFKVWQSDDLVNWVEKGLAFDNGHPGNGWGTGDFWAPEVIFYDGVFYMTYSARAADGKLKICLAKSPYPLGPFINIKTPLLDSALTCIDGNFLIDDDGTPYLYYSKDCSDNIVNGNNVSQIYVQEMTPHSLEPTGDPVFCIQPSQPWEHPQDSWQWNEGPFALKHNGKYYLMYSANYYASADYAIGYATSSTPFGPWEKFSGNPVLAKDLSIGVSGPGHNSVTTSPDDSEMFVVYHTHTDPNAPSGDRQPNIDRMYFSGDTLKIIGPTRSPQPMPSSDGTSLIDAKKKIVNKFRLWQNYPNPFNPVTVIRYEIPLADYVRLILYDTTGRKLRTLVSRKQKAGLHSVIFNGSDLSAGIYLYRLQSGRYSEARKLILLK</sequence>
<dbReference type="InterPro" id="IPR023296">
    <property type="entry name" value="Glyco_hydro_beta-prop_sf"/>
</dbReference>
<evidence type="ECO:0000313" key="10">
    <source>
        <dbReference type="EMBL" id="HGY56737.1"/>
    </source>
</evidence>
<keyword evidence="4" id="KW-0119">Carbohydrate metabolism</keyword>
<dbReference type="PANTHER" id="PTHR43772">
    <property type="entry name" value="ENDO-1,4-BETA-XYLANASE"/>
    <property type="match status" value="1"/>
</dbReference>
<comment type="caution">
    <text evidence="10">The sequence shown here is derived from an EMBL/GenBank/DDBJ whole genome shotgun (WGS) entry which is preliminary data.</text>
</comment>
<dbReference type="SUPFAM" id="SSF75005">
    <property type="entry name" value="Arabinanase/levansucrase/invertase"/>
    <property type="match status" value="1"/>
</dbReference>
<keyword evidence="2" id="KW-0624">Polysaccharide degradation</keyword>
<dbReference type="Gene3D" id="2.115.10.20">
    <property type="entry name" value="Glycosyl hydrolase domain, family 43"/>
    <property type="match status" value="1"/>
</dbReference>
<reference evidence="10" key="1">
    <citation type="journal article" date="2020" name="mSystems">
        <title>Genome- and Community-Level Interaction Insights into Carbon Utilization and Element Cycling Functions of Hydrothermarchaeota in Hydrothermal Sediment.</title>
        <authorList>
            <person name="Zhou Z."/>
            <person name="Liu Y."/>
            <person name="Xu W."/>
            <person name="Pan J."/>
            <person name="Luo Z.H."/>
            <person name="Li M."/>
        </authorList>
    </citation>
    <scope>NUCLEOTIDE SEQUENCE [LARGE SCALE GENOMIC DNA]</scope>
    <source>
        <strain evidence="10">HyVt-577</strain>
    </source>
</reference>
<feature type="site" description="Important for catalytic activity, responsible for pKa modulation of the active site Glu and correct orientation of both the proton donor and substrate" evidence="7">
    <location>
        <position position="151"/>
    </location>
</feature>
<comment type="similarity">
    <text evidence="1 8">Belongs to the glycosyl hydrolase 43 family.</text>
</comment>
<name>A0A7V4UF03_CALAY</name>
<feature type="domain" description="Secretion system C-terminal sorting" evidence="9">
    <location>
        <begin position="361"/>
        <end position="436"/>
    </location>
</feature>
<gene>
    <name evidence="10" type="ORF">ENK44_13610</name>
</gene>
<dbReference type="GO" id="GO:0004553">
    <property type="term" value="F:hydrolase activity, hydrolyzing O-glycosyl compounds"/>
    <property type="evidence" value="ECO:0007669"/>
    <property type="project" value="InterPro"/>
</dbReference>
<dbReference type="AlphaFoldDB" id="A0A7V4UF03"/>
<organism evidence="10">
    <name type="scientific">Caldithrix abyssi</name>
    <dbReference type="NCBI Taxonomy" id="187145"/>
    <lineage>
        <taxon>Bacteria</taxon>
        <taxon>Pseudomonadati</taxon>
        <taxon>Calditrichota</taxon>
        <taxon>Calditrichia</taxon>
        <taxon>Calditrichales</taxon>
        <taxon>Calditrichaceae</taxon>
        <taxon>Caldithrix</taxon>
    </lineage>
</organism>
<feature type="active site" description="Proton donor" evidence="6">
    <location>
        <position position="220"/>
    </location>
</feature>
<evidence type="ECO:0000256" key="1">
    <source>
        <dbReference type="ARBA" id="ARBA00009865"/>
    </source>
</evidence>
<dbReference type="PANTHER" id="PTHR43772:SF2">
    <property type="entry name" value="PUTATIVE (AFU_ORTHOLOGUE AFUA_2G04480)-RELATED"/>
    <property type="match status" value="1"/>
</dbReference>
<evidence type="ECO:0000256" key="5">
    <source>
        <dbReference type="ARBA" id="ARBA00023295"/>
    </source>
</evidence>
<evidence type="ECO:0000256" key="7">
    <source>
        <dbReference type="PIRSR" id="PIRSR606710-2"/>
    </source>
</evidence>
<protein>
    <submittedName>
        <fullName evidence="10">T9SS type A sorting domain-containing protein</fullName>
    </submittedName>
</protein>
<evidence type="ECO:0000256" key="2">
    <source>
        <dbReference type="ARBA" id="ARBA00022651"/>
    </source>
</evidence>
<evidence type="ECO:0000256" key="3">
    <source>
        <dbReference type="ARBA" id="ARBA00022801"/>
    </source>
</evidence>
<keyword evidence="2" id="KW-0858">Xylan degradation</keyword>
<dbReference type="Pfam" id="PF04616">
    <property type="entry name" value="Glyco_hydro_43"/>
    <property type="match status" value="1"/>
</dbReference>
<accession>A0A7V4UF03</accession>
<proteinExistence type="inferred from homology"/>
<keyword evidence="5 8" id="KW-0326">Glycosidase</keyword>
<dbReference type="Proteomes" id="UP000885779">
    <property type="component" value="Unassembled WGS sequence"/>
</dbReference>
<dbReference type="EMBL" id="DRQG01000127">
    <property type="protein sequence ID" value="HGY56737.1"/>
    <property type="molecule type" value="Genomic_DNA"/>
</dbReference>
<feature type="active site" description="Proton acceptor" evidence="6">
    <location>
        <position position="42"/>
    </location>
</feature>
<dbReference type="Pfam" id="PF18962">
    <property type="entry name" value="Por_Secre_tail"/>
    <property type="match status" value="1"/>
</dbReference>
<evidence type="ECO:0000256" key="4">
    <source>
        <dbReference type="ARBA" id="ARBA00023277"/>
    </source>
</evidence>
<dbReference type="Gene3D" id="2.60.40.4070">
    <property type="match status" value="1"/>
</dbReference>